<comment type="function">
    <text evidence="2 10 12">Catalyzes the transfer of a dimethylallyl group onto the adenine at position 37 in tRNAs that read codons beginning with uridine, leading to the formation of N6-(dimethylallyl)adenosine (i(6)A).</text>
</comment>
<dbReference type="Proteomes" id="UP000178023">
    <property type="component" value="Unassembled WGS sequence"/>
</dbReference>
<comment type="subunit">
    <text evidence="10">Monomer.</text>
</comment>
<evidence type="ECO:0000256" key="11">
    <source>
        <dbReference type="RuleBase" id="RU003783"/>
    </source>
</evidence>
<dbReference type="EC" id="2.5.1.75" evidence="10"/>
<evidence type="ECO:0000256" key="8">
    <source>
        <dbReference type="ARBA" id="ARBA00022842"/>
    </source>
</evidence>
<dbReference type="SUPFAM" id="SSF52540">
    <property type="entry name" value="P-loop containing nucleoside triphosphate hydrolases"/>
    <property type="match status" value="2"/>
</dbReference>
<evidence type="ECO:0000256" key="12">
    <source>
        <dbReference type="RuleBase" id="RU003784"/>
    </source>
</evidence>
<evidence type="ECO:0000256" key="10">
    <source>
        <dbReference type="HAMAP-Rule" id="MF_00185"/>
    </source>
</evidence>
<dbReference type="InterPro" id="IPR039657">
    <property type="entry name" value="Dimethylallyltransferase"/>
</dbReference>
<evidence type="ECO:0000256" key="2">
    <source>
        <dbReference type="ARBA" id="ARBA00003213"/>
    </source>
</evidence>
<evidence type="ECO:0000256" key="7">
    <source>
        <dbReference type="ARBA" id="ARBA00022840"/>
    </source>
</evidence>
<comment type="caution">
    <text evidence="10">Lacks conserved residue(s) required for the propagation of feature annotation.</text>
</comment>
<dbReference type="InterPro" id="IPR027417">
    <property type="entry name" value="P-loop_NTPase"/>
</dbReference>
<evidence type="ECO:0000256" key="3">
    <source>
        <dbReference type="ARBA" id="ARBA00005842"/>
    </source>
</evidence>
<keyword evidence="7 10" id="KW-0067">ATP-binding</keyword>
<comment type="cofactor">
    <cofactor evidence="1 10">
        <name>Mg(2+)</name>
        <dbReference type="ChEBI" id="CHEBI:18420"/>
    </cofactor>
</comment>
<protein>
    <recommendedName>
        <fullName evidence="10">tRNA dimethylallyltransferase</fullName>
        <ecNumber evidence="10">2.5.1.75</ecNumber>
    </recommendedName>
    <alternativeName>
        <fullName evidence="10">Dimethylallyl diphosphate:tRNA dimethylallyltransferase</fullName>
        <shortName evidence="10">DMAPP:tRNA dimethylallyltransferase</shortName>
        <shortName evidence="10">DMATase</shortName>
    </alternativeName>
    <alternativeName>
        <fullName evidence="10">Isopentenyl-diphosphate:tRNA isopentenyltransferase</fullName>
        <shortName evidence="10">IPP transferase</shortName>
        <shortName evidence="10">IPPT</shortName>
        <shortName evidence="10">IPTase</shortName>
    </alternativeName>
</protein>
<keyword evidence="5 10" id="KW-0819">tRNA processing</keyword>
<dbReference type="GO" id="GO:0006400">
    <property type="term" value="P:tRNA modification"/>
    <property type="evidence" value="ECO:0007669"/>
    <property type="project" value="TreeGrafter"/>
</dbReference>
<accession>A0A1F8F6I0</accession>
<evidence type="ECO:0000256" key="6">
    <source>
        <dbReference type="ARBA" id="ARBA00022741"/>
    </source>
</evidence>
<comment type="caution">
    <text evidence="14">The sequence shown here is derived from an EMBL/GenBank/DDBJ whole genome shotgun (WGS) entry which is preliminary data.</text>
</comment>
<dbReference type="AlphaFoldDB" id="A0A1F8F6I0"/>
<dbReference type="GO" id="GO:0052381">
    <property type="term" value="F:tRNA dimethylallyltransferase activity"/>
    <property type="evidence" value="ECO:0007669"/>
    <property type="project" value="UniProtKB-UniRule"/>
</dbReference>
<gene>
    <name evidence="10" type="primary">miaA</name>
    <name evidence="14" type="ORF">A2750_00300</name>
</gene>
<reference evidence="14 15" key="1">
    <citation type="journal article" date="2016" name="Nat. Commun.">
        <title>Thousands of microbial genomes shed light on interconnected biogeochemical processes in an aquifer system.</title>
        <authorList>
            <person name="Anantharaman K."/>
            <person name="Brown C.T."/>
            <person name="Hug L.A."/>
            <person name="Sharon I."/>
            <person name="Castelle C.J."/>
            <person name="Probst A.J."/>
            <person name="Thomas B.C."/>
            <person name="Singh A."/>
            <person name="Wilkins M.J."/>
            <person name="Karaoz U."/>
            <person name="Brodie E.L."/>
            <person name="Williams K.H."/>
            <person name="Hubbard S.S."/>
            <person name="Banfield J.F."/>
        </authorList>
    </citation>
    <scope>NUCLEOTIDE SEQUENCE [LARGE SCALE GENOMIC DNA]</scope>
</reference>
<keyword evidence="6 10" id="KW-0547">Nucleotide-binding</keyword>
<evidence type="ECO:0000256" key="13">
    <source>
        <dbReference type="RuleBase" id="RU003785"/>
    </source>
</evidence>
<dbReference type="Pfam" id="PF01715">
    <property type="entry name" value="IPPT"/>
    <property type="match status" value="1"/>
</dbReference>
<evidence type="ECO:0000256" key="1">
    <source>
        <dbReference type="ARBA" id="ARBA00001946"/>
    </source>
</evidence>
<feature type="site" description="Interaction with substrate tRNA" evidence="10">
    <location>
        <position position="134"/>
    </location>
</feature>
<dbReference type="Gene3D" id="1.10.20.140">
    <property type="match status" value="1"/>
</dbReference>
<comment type="catalytic activity">
    <reaction evidence="9 10 11">
        <text>adenosine(37) in tRNA + dimethylallyl diphosphate = N(6)-dimethylallyladenosine(37) in tRNA + diphosphate</text>
        <dbReference type="Rhea" id="RHEA:26482"/>
        <dbReference type="Rhea" id="RHEA-COMP:10162"/>
        <dbReference type="Rhea" id="RHEA-COMP:10375"/>
        <dbReference type="ChEBI" id="CHEBI:33019"/>
        <dbReference type="ChEBI" id="CHEBI:57623"/>
        <dbReference type="ChEBI" id="CHEBI:74411"/>
        <dbReference type="ChEBI" id="CHEBI:74415"/>
        <dbReference type="EC" id="2.5.1.75"/>
    </reaction>
</comment>
<evidence type="ECO:0000313" key="15">
    <source>
        <dbReference type="Proteomes" id="UP000178023"/>
    </source>
</evidence>
<feature type="binding site" evidence="10">
    <location>
        <begin position="14"/>
        <end position="21"/>
    </location>
    <ligand>
        <name>ATP</name>
        <dbReference type="ChEBI" id="CHEBI:30616"/>
    </ligand>
</feature>
<dbReference type="GO" id="GO:0005524">
    <property type="term" value="F:ATP binding"/>
    <property type="evidence" value="ECO:0007669"/>
    <property type="project" value="UniProtKB-UniRule"/>
</dbReference>
<dbReference type="NCBIfam" id="TIGR00174">
    <property type="entry name" value="miaA"/>
    <property type="match status" value="1"/>
</dbReference>
<name>A0A1F8F6I0_9BACT</name>
<dbReference type="HAMAP" id="MF_00185">
    <property type="entry name" value="IPP_trans"/>
    <property type="match status" value="1"/>
</dbReference>
<evidence type="ECO:0000313" key="14">
    <source>
        <dbReference type="EMBL" id="OGN07879.1"/>
    </source>
</evidence>
<sequence length="340" mass="39273">MADRKKIKIIVILGPTASGKSGLALRLAKLTQGKPFREKYGIKGAEIISADSRQVYRGMDIGTGKVDQDRIQKSKIKSQNLGRGLFYSRGIRHWLIDVANPKKQFTAADFKRMGEKAIEEILGKGKIPIIVGGTGFYIDALLNRVNLPDVPPDRTLRAKLEKLSAKQLFERLKKLDPVRAKNIDAKNKRRLVRAIEVASGRYRVASSKYQESDYDILWIGVKLSKEELAKRIKKRLNERIKQGMVAETRKLRDGGLTRRRLYDLGLEYRWLSLYLKRETQSAKRKIRVAPFIKSEEYKNLLRDIIRYSKRQMTWFKRNKNVVWVSGKEAARALARRWMTD</sequence>
<dbReference type="PANTHER" id="PTHR11088">
    <property type="entry name" value="TRNA DIMETHYLALLYLTRANSFERASE"/>
    <property type="match status" value="1"/>
</dbReference>
<keyword evidence="4 10" id="KW-0808">Transferase</keyword>
<feature type="site" description="Interaction with substrate tRNA" evidence="10">
    <location>
        <position position="157"/>
    </location>
</feature>
<dbReference type="EMBL" id="MGJL01000017">
    <property type="protein sequence ID" value="OGN07879.1"/>
    <property type="molecule type" value="Genomic_DNA"/>
</dbReference>
<organism evidence="14 15">
    <name type="scientific">Candidatus Yanofskybacteria bacterium RIFCSPHIGHO2_01_FULL_45_42</name>
    <dbReference type="NCBI Taxonomy" id="1802671"/>
    <lineage>
        <taxon>Bacteria</taxon>
        <taxon>Candidatus Yanofskyibacteriota</taxon>
    </lineage>
</organism>
<dbReference type="Gene3D" id="3.40.50.300">
    <property type="entry name" value="P-loop containing nucleotide triphosphate hydrolases"/>
    <property type="match status" value="1"/>
</dbReference>
<dbReference type="InterPro" id="IPR018022">
    <property type="entry name" value="IPT"/>
</dbReference>
<keyword evidence="8 10" id="KW-0460">Magnesium</keyword>
<evidence type="ECO:0000256" key="5">
    <source>
        <dbReference type="ARBA" id="ARBA00022694"/>
    </source>
</evidence>
<dbReference type="PANTHER" id="PTHR11088:SF60">
    <property type="entry name" value="TRNA DIMETHYLALLYLTRANSFERASE"/>
    <property type="match status" value="1"/>
</dbReference>
<proteinExistence type="inferred from homology"/>
<feature type="region of interest" description="Interaction with substrate tRNA" evidence="10">
    <location>
        <begin position="51"/>
        <end position="54"/>
    </location>
</feature>
<comment type="similarity">
    <text evidence="3 10 13">Belongs to the IPP transferase family.</text>
</comment>
<feature type="binding site" evidence="10">
    <location>
        <begin position="16"/>
        <end position="21"/>
    </location>
    <ligand>
        <name>substrate</name>
    </ligand>
</feature>
<evidence type="ECO:0000256" key="4">
    <source>
        <dbReference type="ARBA" id="ARBA00022679"/>
    </source>
</evidence>
<evidence type="ECO:0000256" key="9">
    <source>
        <dbReference type="ARBA" id="ARBA00049563"/>
    </source>
</evidence>